<feature type="region of interest" description="Disordered" evidence="5">
    <location>
        <begin position="46"/>
        <end position="69"/>
    </location>
</feature>
<dbReference type="SUPFAM" id="SSF57716">
    <property type="entry name" value="Glucocorticoid receptor-like (DNA-binding domain)"/>
    <property type="match status" value="1"/>
</dbReference>
<dbReference type="GO" id="GO:0008270">
    <property type="term" value="F:zinc ion binding"/>
    <property type="evidence" value="ECO:0007669"/>
    <property type="project" value="UniProtKB-KW"/>
</dbReference>
<dbReference type="PANTHER" id="PTHR33823">
    <property type="entry name" value="RNA POLYMERASE-BINDING TRANSCRIPTION FACTOR DKSA-RELATED"/>
    <property type="match status" value="1"/>
</dbReference>
<evidence type="ECO:0000256" key="2">
    <source>
        <dbReference type="ARBA" id="ARBA00022771"/>
    </source>
</evidence>
<reference evidence="7 8" key="1">
    <citation type="journal article" date="2015" name="Nature">
        <title>rRNA introns, odd ribosomes, and small enigmatic genomes across a large radiation of phyla.</title>
        <authorList>
            <person name="Brown C.T."/>
            <person name="Hug L.A."/>
            <person name="Thomas B.C."/>
            <person name="Sharon I."/>
            <person name="Castelle C.J."/>
            <person name="Singh A."/>
            <person name="Wilkins M.J."/>
            <person name="Williams K.H."/>
            <person name="Banfield J.F."/>
        </authorList>
    </citation>
    <scope>NUCLEOTIDE SEQUENCE [LARGE SCALE GENOMIC DNA]</scope>
</reference>
<keyword evidence="1" id="KW-0479">Metal-binding</keyword>
<feature type="domain" description="Zinc finger DksA/TraR C4-type" evidence="6">
    <location>
        <begin position="103"/>
        <end position="138"/>
    </location>
</feature>
<dbReference type="Proteomes" id="UP000034591">
    <property type="component" value="Unassembled WGS sequence"/>
</dbReference>
<evidence type="ECO:0000259" key="6">
    <source>
        <dbReference type="Pfam" id="PF01258"/>
    </source>
</evidence>
<dbReference type="Pfam" id="PF01258">
    <property type="entry name" value="zf-dskA_traR"/>
    <property type="match status" value="1"/>
</dbReference>
<dbReference type="InterPro" id="IPR000962">
    <property type="entry name" value="Znf_DskA_TraR"/>
</dbReference>
<sequence>MTKKGSKEKKNVAYYSKGIINFPSKLLRPVGSFLQSNLKRLEKRKKEISDDDPFKDTTRLIDNASPDADAAEQFGHARTSAIRDQLDRKIIQTKKALTRIKIGKYGICEDCGRMIDTDRLMVYPEATLCAEDQAKREK</sequence>
<evidence type="ECO:0000256" key="5">
    <source>
        <dbReference type="SAM" id="MobiDB-lite"/>
    </source>
</evidence>
<gene>
    <name evidence="7" type="ORF">US53_C0034G0006</name>
</gene>
<accession>A0A0G0K8D6</accession>
<organism evidence="7 8">
    <name type="scientific">Candidatus Woesebacteria bacterium GW2011_GWA1_37_7</name>
    <dbReference type="NCBI Taxonomy" id="1618545"/>
    <lineage>
        <taxon>Bacteria</taxon>
        <taxon>Candidatus Woeseibacteriota</taxon>
    </lineage>
</organism>
<dbReference type="PROSITE" id="PS51128">
    <property type="entry name" value="ZF_DKSA_2"/>
    <property type="match status" value="1"/>
</dbReference>
<feature type="compositionally biased region" description="Basic and acidic residues" evidence="5">
    <location>
        <begin position="46"/>
        <end position="59"/>
    </location>
</feature>
<keyword evidence="3" id="KW-0862">Zinc</keyword>
<evidence type="ECO:0000256" key="1">
    <source>
        <dbReference type="ARBA" id="ARBA00022723"/>
    </source>
</evidence>
<dbReference type="Gene3D" id="1.20.120.910">
    <property type="entry name" value="DksA, coiled-coil domain"/>
    <property type="match status" value="1"/>
</dbReference>
<evidence type="ECO:0000256" key="4">
    <source>
        <dbReference type="PROSITE-ProRule" id="PRU00510"/>
    </source>
</evidence>
<protein>
    <submittedName>
        <fullName evidence="7">Transcriptional regulator, TraR/DksA family</fullName>
    </submittedName>
</protein>
<comment type="caution">
    <text evidence="7">The sequence shown here is derived from an EMBL/GenBank/DDBJ whole genome shotgun (WGS) entry which is preliminary data.</text>
</comment>
<keyword evidence="2" id="KW-0863">Zinc-finger</keyword>
<dbReference type="EMBL" id="LBTI01000034">
    <property type="protein sequence ID" value="KKQ36871.1"/>
    <property type="molecule type" value="Genomic_DNA"/>
</dbReference>
<dbReference type="STRING" id="1618545.US53_C0034G0006"/>
<feature type="zinc finger region" description="dksA C4-type" evidence="4">
    <location>
        <begin position="108"/>
        <end position="132"/>
    </location>
</feature>
<proteinExistence type="predicted"/>
<evidence type="ECO:0000313" key="7">
    <source>
        <dbReference type="EMBL" id="KKQ36871.1"/>
    </source>
</evidence>
<dbReference type="AlphaFoldDB" id="A0A0G0K8D6"/>
<evidence type="ECO:0000256" key="3">
    <source>
        <dbReference type="ARBA" id="ARBA00022833"/>
    </source>
</evidence>
<name>A0A0G0K8D6_9BACT</name>
<evidence type="ECO:0000313" key="8">
    <source>
        <dbReference type="Proteomes" id="UP000034591"/>
    </source>
</evidence>